<dbReference type="OrthoDB" id="2408877at2759"/>
<accession>A0A225WX95</accession>
<dbReference type="EMBL" id="NBNE01000145">
    <property type="protein sequence ID" value="OWZ22335.1"/>
    <property type="molecule type" value="Genomic_DNA"/>
</dbReference>
<organism evidence="1 2">
    <name type="scientific">Phytophthora megakarya</name>
    <dbReference type="NCBI Taxonomy" id="4795"/>
    <lineage>
        <taxon>Eukaryota</taxon>
        <taxon>Sar</taxon>
        <taxon>Stramenopiles</taxon>
        <taxon>Oomycota</taxon>
        <taxon>Peronosporomycetes</taxon>
        <taxon>Peronosporales</taxon>
        <taxon>Peronosporaceae</taxon>
        <taxon>Phytophthora</taxon>
    </lineage>
</organism>
<reference evidence="2" key="1">
    <citation type="submission" date="2017-03" db="EMBL/GenBank/DDBJ databases">
        <title>Phytopthora megakarya and P. palmivora, two closely related causual agents of cacao black pod achieved similar genome size and gene model numbers by different mechanisms.</title>
        <authorList>
            <person name="Ali S."/>
            <person name="Shao J."/>
            <person name="Larry D.J."/>
            <person name="Kronmiller B."/>
            <person name="Shen D."/>
            <person name="Strem M.D."/>
            <person name="Melnick R.L."/>
            <person name="Guiltinan M.J."/>
            <person name="Tyler B.M."/>
            <person name="Meinhardt L.W."/>
            <person name="Bailey B.A."/>
        </authorList>
    </citation>
    <scope>NUCLEOTIDE SEQUENCE [LARGE SCALE GENOMIC DNA]</scope>
    <source>
        <strain evidence="2">zdho120</strain>
    </source>
</reference>
<dbReference type="AlphaFoldDB" id="A0A225WX95"/>
<dbReference type="STRING" id="4795.A0A225WX95"/>
<sequence>MSKLSERQRLLRDLLDVMAVAILEEEDDEMLGYAGEDVDATGDGEDGSLFSEVEDAFDLLQLVESYRYLVPDRGLSSAHNSSLMYFTFRNLHPAYNDAKIITNESRCPHASVWLQLAVTLYRFAHYGTGASLKRSQCLWGIGKDTVDDYTDRVVLALGEMTSKYVRWPSEVERWKMARRTASTGFRGCVGFIDGTSKLFKGHLFTFGFPLMLVLPLTPLAAS</sequence>
<name>A0A225WX95_9STRA</name>
<evidence type="ECO:0000313" key="1">
    <source>
        <dbReference type="EMBL" id="OWZ22335.1"/>
    </source>
</evidence>
<gene>
    <name evidence="1" type="ORF">PHMEG_0002996</name>
</gene>
<evidence type="ECO:0000313" key="2">
    <source>
        <dbReference type="Proteomes" id="UP000198211"/>
    </source>
</evidence>
<comment type="caution">
    <text evidence="1">The sequence shown here is derived from an EMBL/GenBank/DDBJ whole genome shotgun (WGS) entry which is preliminary data.</text>
</comment>
<protein>
    <submittedName>
        <fullName evidence="1">Uncharacterized protein</fullName>
    </submittedName>
</protein>
<keyword evidence="2" id="KW-1185">Reference proteome</keyword>
<dbReference type="Proteomes" id="UP000198211">
    <property type="component" value="Unassembled WGS sequence"/>
</dbReference>
<proteinExistence type="predicted"/>